<dbReference type="RefSeq" id="XP_019913861.1">
    <property type="nucleotide sequence ID" value="XM_020058106.1"/>
</dbReference>
<proteinExistence type="predicted"/>
<dbReference type="InterPro" id="IPR008780">
    <property type="entry name" value="Plasmodium_Vir"/>
</dbReference>
<evidence type="ECO:0000313" key="1">
    <source>
        <dbReference type="EMBL" id="ANQ07166.1"/>
    </source>
</evidence>
<protein>
    <submittedName>
        <fullName evidence="1">KIR protein</fullName>
    </submittedName>
</protein>
<dbReference type="Pfam" id="PF05795">
    <property type="entry name" value="Plasmodium_Vir"/>
    <property type="match status" value="1"/>
</dbReference>
<accession>A0A1B1DWJ6</accession>
<reference evidence="2" key="1">
    <citation type="submission" date="2016-06" db="EMBL/GenBank/DDBJ databases">
        <title>First high quality genome sequence of Plasmodium coatneyi using continuous long reads from single molecule, real-time sequencing.</title>
        <authorList>
            <person name="Chien J.-T."/>
            <person name="Pakala S.B."/>
            <person name="Geraldo J.A."/>
            <person name="Lapp S.A."/>
            <person name="Barnwell J.W."/>
            <person name="Kissinger J.C."/>
            <person name="Galinski M.R."/>
            <person name="Humphrey J.C."/>
        </authorList>
    </citation>
    <scope>NUCLEOTIDE SEQUENCE [LARGE SCALE GENOMIC DNA]</scope>
    <source>
        <strain evidence="2">Hackeri</strain>
    </source>
</reference>
<dbReference type="VEuPathDB" id="PlasmoDB:PCOAH_00012970"/>
<dbReference type="EMBL" id="CP016244">
    <property type="protein sequence ID" value="ANQ07166.1"/>
    <property type="molecule type" value="Genomic_DNA"/>
</dbReference>
<dbReference type="OrthoDB" id="10624557at2759"/>
<name>A0A1B1DWJ6_9APIC</name>
<organism evidence="1 2">
    <name type="scientific">Plasmodium coatneyi</name>
    <dbReference type="NCBI Taxonomy" id="208452"/>
    <lineage>
        <taxon>Eukaryota</taxon>
        <taxon>Sar</taxon>
        <taxon>Alveolata</taxon>
        <taxon>Apicomplexa</taxon>
        <taxon>Aconoidasida</taxon>
        <taxon>Haemosporida</taxon>
        <taxon>Plasmodiidae</taxon>
        <taxon>Plasmodium</taxon>
    </lineage>
</organism>
<keyword evidence="2" id="KW-1185">Reference proteome</keyword>
<dbReference type="KEGG" id="pcot:PCOAH_00012970"/>
<dbReference type="Proteomes" id="UP000092716">
    <property type="component" value="Chromosome 6"/>
</dbReference>
<sequence length="327" mass="35705">MSGRGGDSLRLPSQKIYHRIGQKVAWCQRSGIPKYGQTLKNTIYGAVDVLGIKPGNTLAEEIARGWCSAHIMWQDGQKQSLDYDPWDFFYYWLGDKVKGNLLAGQDFADIMGKIYEKLRRDEKEVKYINKYPDISKDIFERAKKLFDYQYNYSALSGKLDASSDYCNGEFSKYMKGAQDAYGKLVSMCVTNNEGSSYCTKFKAKFQESKISEPTDLICRTVGELKTTVLEATLNPDGGDHGPKGDVGPAEIPGVGGIAGAGTPAAAAASAAGKAGKDAVEASSPQSLSTTIIPPAVVLTALPAVGFFLYKVSTYIITNTYYIYVTIE</sequence>
<dbReference type="AlphaFoldDB" id="A0A1B1DWJ6"/>
<evidence type="ECO:0000313" key="2">
    <source>
        <dbReference type="Proteomes" id="UP000092716"/>
    </source>
</evidence>
<gene>
    <name evidence="1" type="ORF">PCOAH_00012970</name>
</gene>
<dbReference type="GeneID" id="30908023"/>